<dbReference type="Pfam" id="PF10156">
    <property type="entry name" value="Med17"/>
    <property type="match status" value="1"/>
</dbReference>
<comment type="caution">
    <text evidence="10">The sequence shown here is derived from an EMBL/GenBank/DDBJ whole genome shotgun (WGS) entry which is preliminary data.</text>
</comment>
<comment type="subunit">
    <text evidence="8">Component of the Mediator complex.</text>
</comment>
<feature type="region of interest" description="Disordered" evidence="9">
    <location>
        <begin position="1"/>
        <end position="34"/>
    </location>
</feature>
<name>A0A0L6VNE3_9BASI</name>
<dbReference type="STRING" id="27349.A0A0L6VNE3"/>
<keyword evidence="8" id="KW-0010">Activator</keyword>
<evidence type="ECO:0000256" key="6">
    <source>
        <dbReference type="ARBA" id="ARBA00023242"/>
    </source>
</evidence>
<dbReference type="PANTHER" id="PTHR13114">
    <property type="entry name" value="MEDIATOR OF RNA POLYMERASE II TRANSCRIPTION SUBUNIT 17"/>
    <property type="match status" value="1"/>
</dbReference>
<evidence type="ECO:0000256" key="7">
    <source>
        <dbReference type="ARBA" id="ARBA00032014"/>
    </source>
</evidence>
<dbReference type="GO" id="GO:0070847">
    <property type="term" value="C:core mediator complex"/>
    <property type="evidence" value="ECO:0007669"/>
    <property type="project" value="TreeGrafter"/>
</dbReference>
<organism evidence="10 11">
    <name type="scientific">Puccinia sorghi</name>
    <dbReference type="NCBI Taxonomy" id="27349"/>
    <lineage>
        <taxon>Eukaryota</taxon>
        <taxon>Fungi</taxon>
        <taxon>Dikarya</taxon>
        <taxon>Basidiomycota</taxon>
        <taxon>Pucciniomycotina</taxon>
        <taxon>Pucciniomycetes</taxon>
        <taxon>Pucciniales</taxon>
        <taxon>Pucciniaceae</taxon>
        <taxon>Puccinia</taxon>
    </lineage>
</organism>
<keyword evidence="11" id="KW-1185">Reference proteome</keyword>
<keyword evidence="6 8" id="KW-0539">Nucleus</keyword>
<dbReference type="OrthoDB" id="10251234at2759"/>
<evidence type="ECO:0000256" key="4">
    <source>
        <dbReference type="ARBA" id="ARBA00023015"/>
    </source>
</evidence>
<dbReference type="GO" id="GO:0016592">
    <property type="term" value="C:mediator complex"/>
    <property type="evidence" value="ECO:0007669"/>
    <property type="project" value="InterPro"/>
</dbReference>
<evidence type="ECO:0000256" key="3">
    <source>
        <dbReference type="ARBA" id="ARBA00019610"/>
    </source>
</evidence>
<evidence type="ECO:0000256" key="5">
    <source>
        <dbReference type="ARBA" id="ARBA00023163"/>
    </source>
</evidence>
<feature type="region of interest" description="Disordered" evidence="9">
    <location>
        <begin position="82"/>
        <end position="114"/>
    </location>
</feature>
<sequence length="713" mass="79297">MVKKHNPVVIAPPAPRLLANDLPPDRDPSEAQKDTLWDFTDAGAQIWKEPQDEASQLTSNLKRLWVERGDFSQLTIESIEKQKSKPAIDSDLPTNNNKGEATTTGSEEESKPSETITVDELWEMRVQMANQLLVMSGELSTGLDLLNTLLAPLAPEAVDSSSLPLPPGGIAPMTHSLDHLSPQPESITLINSSVSLMRKRNATHNASHLLQRAAGELAREAKRSHNEWDTLLTLREAGWNMRPKGAKPGADMSLMGRGAERAAKQIGIAYATTEAAEALRASSFASLEPLEPENHDSTQISLKLPPRPRRRLAITLTLPNQTIERFSPWERYHNLKEMEPLPFAEDLELARAEVLEEEIFGEISKDAQSSATYRTSTSDRSVVVKGFWEDAEISFEMLERDEEAPQMTGEGTGKCRLISALMRLLMISIYRTRRSYAIGITSASPAPTMPKILEPVLDLLVFSIYTRNVRKLILQAVSDLSTTQLEVEAEIDPVLESASEVISMLCERRIFNPAKLDVGGVAALRIMGRRSITFSITCPVVISYWMKDEPLRIGPDQLYSVFMNAINQSMIDLVMDMVDSQEGIRAKRAPTGVLYQSDDRQIFLTPKFRLGAGLTIQAESLAPTTSNNNMIMMAMVMDDKPLERKDQEASSSPANYLGQTGITHWLHSVEYAVIVAMTLHFRLKRDVFPPSRDRTSDLKMTIHLSVTVSRSSN</sequence>
<dbReference type="AlphaFoldDB" id="A0A0L6VNE3"/>
<proteinExistence type="inferred from homology"/>
<gene>
    <name evidence="8" type="primary">MED17</name>
    <name evidence="10" type="ORF">VP01_128g3</name>
</gene>
<keyword evidence="4 8" id="KW-0805">Transcription regulation</keyword>
<evidence type="ECO:0000313" key="10">
    <source>
        <dbReference type="EMBL" id="KNZ62291.1"/>
    </source>
</evidence>
<evidence type="ECO:0000256" key="8">
    <source>
        <dbReference type="RuleBase" id="RU364140"/>
    </source>
</evidence>
<dbReference type="EMBL" id="LAVV01003221">
    <property type="protein sequence ID" value="KNZ62291.1"/>
    <property type="molecule type" value="Genomic_DNA"/>
</dbReference>
<evidence type="ECO:0000256" key="9">
    <source>
        <dbReference type="SAM" id="MobiDB-lite"/>
    </source>
</evidence>
<reference evidence="10 11" key="1">
    <citation type="submission" date="2015-08" db="EMBL/GenBank/DDBJ databases">
        <title>Next Generation Sequencing and Analysis of the Genome of Puccinia sorghi L Schw, the Causal Agent of Maize Common Rust.</title>
        <authorList>
            <person name="Rochi L."/>
            <person name="Burguener G."/>
            <person name="Darino M."/>
            <person name="Turjanski A."/>
            <person name="Kreff E."/>
            <person name="Dieguez M.J."/>
            <person name="Sacco F."/>
        </authorList>
    </citation>
    <scope>NUCLEOTIDE SEQUENCE [LARGE SCALE GENOMIC DNA]</scope>
    <source>
        <strain evidence="10 11">RO10H11247</strain>
    </source>
</reference>
<accession>A0A0L6VNE3</accession>
<protein>
    <recommendedName>
        <fullName evidence="3 8">Mediator of RNA polymerase II transcription subunit 17</fullName>
    </recommendedName>
    <alternativeName>
        <fullName evidence="7 8">Mediator complex subunit 17</fullName>
    </alternativeName>
</protein>
<comment type="subcellular location">
    <subcellularLocation>
        <location evidence="1 8">Nucleus</location>
    </subcellularLocation>
</comment>
<keyword evidence="5 8" id="KW-0804">Transcription</keyword>
<dbReference type="GO" id="GO:0003712">
    <property type="term" value="F:transcription coregulator activity"/>
    <property type="evidence" value="ECO:0007669"/>
    <property type="project" value="InterPro"/>
</dbReference>
<comment type="similarity">
    <text evidence="2 8">Belongs to the Mediator complex subunit 17 family.</text>
</comment>
<dbReference type="InterPro" id="IPR019313">
    <property type="entry name" value="Mediator_Med17"/>
</dbReference>
<dbReference type="PANTHER" id="PTHR13114:SF7">
    <property type="entry name" value="MEDIATOR OF RNA POLYMERASE II TRANSCRIPTION SUBUNIT 17"/>
    <property type="match status" value="1"/>
</dbReference>
<dbReference type="VEuPathDB" id="FungiDB:VP01_128g3"/>
<feature type="compositionally biased region" description="Basic and acidic residues" evidence="9">
    <location>
        <begin position="23"/>
        <end position="34"/>
    </location>
</feature>
<evidence type="ECO:0000256" key="2">
    <source>
        <dbReference type="ARBA" id="ARBA00005635"/>
    </source>
</evidence>
<comment type="function">
    <text evidence="8">Component of the Mediator complex, a coactivator involved in the regulated transcription of nearly all RNA polymerase II-dependent genes. Mediator functions as a bridge to convey information from gene-specific regulatory proteins to the basal RNA polymerase II transcription machinery. Mediator is recruited to promoters by direct interactions with regulatory proteins and serves as a scaffold for the assembly of a functional preinitiation complex with RNA polymerase II and the general transcription factors.</text>
</comment>
<evidence type="ECO:0000256" key="1">
    <source>
        <dbReference type="ARBA" id="ARBA00004123"/>
    </source>
</evidence>
<dbReference type="Proteomes" id="UP000037035">
    <property type="component" value="Unassembled WGS sequence"/>
</dbReference>
<dbReference type="GO" id="GO:0006357">
    <property type="term" value="P:regulation of transcription by RNA polymerase II"/>
    <property type="evidence" value="ECO:0007669"/>
    <property type="project" value="InterPro"/>
</dbReference>
<evidence type="ECO:0000313" key="11">
    <source>
        <dbReference type="Proteomes" id="UP000037035"/>
    </source>
</evidence>